<reference evidence="6 7" key="1">
    <citation type="submission" date="2018-02" db="EMBL/GenBank/DDBJ databases">
        <title>Draft Genome of Achromobacter spanius stain 6.</title>
        <authorList>
            <person name="Gunasekera T.S."/>
            <person name="Radwan O."/>
            <person name="Ruiz O.N."/>
        </authorList>
    </citation>
    <scope>NUCLEOTIDE SEQUENCE [LARGE SCALE GENOMIC DNA]</scope>
    <source>
        <strain evidence="6 7">6</strain>
    </source>
</reference>
<organism evidence="6 7">
    <name type="scientific">Achromobacter spanius</name>
    <dbReference type="NCBI Taxonomy" id="217203"/>
    <lineage>
        <taxon>Bacteria</taxon>
        <taxon>Pseudomonadati</taxon>
        <taxon>Pseudomonadota</taxon>
        <taxon>Betaproteobacteria</taxon>
        <taxon>Burkholderiales</taxon>
        <taxon>Alcaligenaceae</taxon>
        <taxon>Achromobacter</taxon>
    </lineage>
</organism>
<evidence type="ECO:0000256" key="1">
    <source>
        <dbReference type="ARBA" id="ARBA00022679"/>
    </source>
</evidence>
<dbReference type="PROSITE" id="PS50305">
    <property type="entry name" value="SIRTUIN"/>
    <property type="match status" value="1"/>
</dbReference>
<keyword evidence="1" id="KW-0808">Transferase</keyword>
<dbReference type="GO" id="GO:0036054">
    <property type="term" value="F:protein-malonyllysine demalonylase activity"/>
    <property type="evidence" value="ECO:0007669"/>
    <property type="project" value="InterPro"/>
</dbReference>
<comment type="domain">
    <text evidence="3">2 residues (Tyr-72 and Arg-75) present in a large hydrophobic pocket are probably involved in substrate specificity. They are important for desuccinylation activity, but dispensable for deacetylation activity.</text>
</comment>
<dbReference type="Proteomes" id="UP000239990">
    <property type="component" value="Unassembled WGS sequence"/>
</dbReference>
<dbReference type="RefSeq" id="WP_104144238.1">
    <property type="nucleotide sequence ID" value="NZ_PREU01000007.1"/>
</dbReference>
<dbReference type="InterPro" id="IPR026591">
    <property type="entry name" value="Sirtuin_cat_small_dom_sf"/>
</dbReference>
<dbReference type="EMBL" id="PREU01000007">
    <property type="protein sequence ID" value="PPA74901.1"/>
    <property type="molecule type" value="Genomic_DNA"/>
</dbReference>
<feature type="binding site" evidence="3">
    <location>
        <begin position="243"/>
        <end position="245"/>
    </location>
    <ligand>
        <name>NAD(+)</name>
        <dbReference type="ChEBI" id="CHEBI:57540"/>
    </ligand>
</feature>
<evidence type="ECO:0000313" key="7">
    <source>
        <dbReference type="Proteomes" id="UP000239990"/>
    </source>
</evidence>
<dbReference type="AlphaFoldDB" id="A0A2S5GPX5"/>
<feature type="binding site" evidence="3 4">
    <location>
        <position position="203"/>
    </location>
    <ligand>
        <name>Zn(2+)</name>
        <dbReference type="ChEBI" id="CHEBI:29105"/>
    </ligand>
</feature>
<dbReference type="SUPFAM" id="SSF52467">
    <property type="entry name" value="DHS-like NAD/FAD-binding domain"/>
    <property type="match status" value="1"/>
</dbReference>
<dbReference type="GO" id="GO:0070403">
    <property type="term" value="F:NAD+ binding"/>
    <property type="evidence" value="ECO:0007669"/>
    <property type="project" value="UniProtKB-UniRule"/>
</dbReference>
<sequence>MKNTHHDIPSALIEALRNAQRVVVFTGAGVSAESGIATFRDALTGLWSRFDAQALATPQAFREHPDIVWGWYEWRRAQVLRAAPNAAHYAIAALQRHVPALTIVTQNVDDLHERAGATKVVHLHGSLHAPRCSACGAPHVVDDGPATVSSVIETHAEAHAETHAETRAGSNADTYADTHADTYADTHAASNADEGRRIHPPACTQCGAPVRPGVVWFGESLPSDAWSTALHAAQQCDLLFSIGTSALVYPAAELPQRALAAGATVVQVNPNVTPLDAHAHCNLHGAAADIMPRVLAAAFDQRDDGLKGDHAP</sequence>
<dbReference type="HAMAP" id="MF_01121">
    <property type="entry name" value="Sirtuin_ClassIII"/>
    <property type="match status" value="1"/>
</dbReference>
<dbReference type="GO" id="GO:0008270">
    <property type="term" value="F:zinc ion binding"/>
    <property type="evidence" value="ECO:0007669"/>
    <property type="project" value="UniProtKB-UniRule"/>
</dbReference>
<evidence type="ECO:0000313" key="6">
    <source>
        <dbReference type="EMBL" id="PPA74901.1"/>
    </source>
</evidence>
<dbReference type="Gene3D" id="3.30.1600.10">
    <property type="entry name" value="SIR2/SIRT2 'Small Domain"/>
    <property type="match status" value="1"/>
</dbReference>
<dbReference type="Pfam" id="PF02146">
    <property type="entry name" value="SIR2"/>
    <property type="match status" value="1"/>
</dbReference>
<name>A0A2S5GPX5_9BURK</name>
<feature type="binding site" evidence="3">
    <location>
        <begin position="269"/>
        <end position="271"/>
    </location>
    <ligand>
        <name>NAD(+)</name>
        <dbReference type="ChEBI" id="CHEBI:57540"/>
    </ligand>
</feature>
<dbReference type="InterPro" id="IPR029035">
    <property type="entry name" value="DHS-like_NAD/FAD-binding_dom"/>
</dbReference>
<proteinExistence type="inferred from homology"/>
<feature type="binding site" evidence="3">
    <location>
        <position position="75"/>
    </location>
    <ligand>
        <name>substrate</name>
    </ligand>
</feature>
<comment type="subcellular location">
    <subcellularLocation>
        <location evidence="3">Cytoplasm</location>
    </subcellularLocation>
</comment>
<feature type="binding site" evidence="3 4">
    <location>
        <position position="206"/>
    </location>
    <ligand>
        <name>Zn(2+)</name>
        <dbReference type="ChEBI" id="CHEBI:29105"/>
    </ligand>
</feature>
<evidence type="ECO:0000256" key="3">
    <source>
        <dbReference type="HAMAP-Rule" id="MF_01121"/>
    </source>
</evidence>
<keyword evidence="2 3" id="KW-0520">NAD</keyword>
<keyword evidence="3 4" id="KW-0862">Zinc</keyword>
<dbReference type="GO" id="GO:0036055">
    <property type="term" value="F:protein-succinyllysine desuccinylase activity"/>
    <property type="evidence" value="ECO:0007669"/>
    <property type="project" value="UniProtKB-UniRule"/>
</dbReference>
<comment type="catalytic activity">
    <reaction evidence="3">
        <text>N(6)-acetyl-L-lysyl-[protein] + NAD(+) + H2O = 2''-O-acetyl-ADP-D-ribose + nicotinamide + L-lysyl-[protein]</text>
        <dbReference type="Rhea" id="RHEA:43636"/>
        <dbReference type="Rhea" id="RHEA-COMP:9752"/>
        <dbReference type="Rhea" id="RHEA-COMP:10731"/>
        <dbReference type="ChEBI" id="CHEBI:15377"/>
        <dbReference type="ChEBI" id="CHEBI:17154"/>
        <dbReference type="ChEBI" id="CHEBI:29969"/>
        <dbReference type="ChEBI" id="CHEBI:57540"/>
        <dbReference type="ChEBI" id="CHEBI:61930"/>
        <dbReference type="ChEBI" id="CHEBI:83767"/>
        <dbReference type="EC" id="2.3.1.286"/>
    </reaction>
</comment>
<dbReference type="InterPro" id="IPR027546">
    <property type="entry name" value="Sirtuin_class_III"/>
</dbReference>
<feature type="binding site" evidence="3">
    <location>
        <position position="72"/>
    </location>
    <ligand>
        <name>substrate</name>
    </ligand>
</feature>
<comment type="similarity">
    <text evidence="3">Belongs to the sirtuin family. Class III subfamily.</text>
</comment>
<feature type="binding site" evidence="3">
    <location>
        <begin position="106"/>
        <end position="109"/>
    </location>
    <ligand>
        <name>NAD(+)</name>
        <dbReference type="ChEBI" id="CHEBI:57540"/>
    </ligand>
</feature>
<keyword evidence="3" id="KW-0963">Cytoplasm</keyword>
<dbReference type="PANTHER" id="PTHR11085">
    <property type="entry name" value="NAD-DEPENDENT PROTEIN DEACYLASE SIRTUIN-5, MITOCHONDRIAL-RELATED"/>
    <property type="match status" value="1"/>
</dbReference>
<dbReference type="OrthoDB" id="9800582at2"/>
<protein>
    <recommendedName>
        <fullName evidence="3">NAD-dependent protein deacylase</fullName>
        <ecNumber evidence="3">2.3.1.286</ecNumber>
    </recommendedName>
    <alternativeName>
        <fullName evidence="3">Regulatory protein SIR2 homolog</fullName>
    </alternativeName>
</protein>
<evidence type="ECO:0000256" key="4">
    <source>
        <dbReference type="PROSITE-ProRule" id="PRU00236"/>
    </source>
</evidence>
<dbReference type="InterPro" id="IPR026590">
    <property type="entry name" value="Ssirtuin_cat_dom"/>
</dbReference>
<dbReference type="GO" id="GO:0005737">
    <property type="term" value="C:cytoplasm"/>
    <property type="evidence" value="ECO:0007669"/>
    <property type="project" value="UniProtKB-SubCell"/>
</dbReference>
<feature type="domain" description="Deacetylase sirtuin-type" evidence="5">
    <location>
        <begin position="1"/>
        <end position="309"/>
    </location>
</feature>
<comment type="caution">
    <text evidence="3">Lacks conserved residue(s) required for the propagation of feature annotation.</text>
</comment>
<comment type="catalytic activity">
    <reaction evidence="3">
        <text>N(6)-succinyl-L-lysyl-[protein] + NAD(+) + H2O = 2''-O-succinyl-ADP-D-ribose + nicotinamide + L-lysyl-[protein]</text>
        <dbReference type="Rhea" id="RHEA:47668"/>
        <dbReference type="Rhea" id="RHEA-COMP:9752"/>
        <dbReference type="Rhea" id="RHEA-COMP:11877"/>
        <dbReference type="ChEBI" id="CHEBI:15377"/>
        <dbReference type="ChEBI" id="CHEBI:17154"/>
        <dbReference type="ChEBI" id="CHEBI:29969"/>
        <dbReference type="ChEBI" id="CHEBI:57540"/>
        <dbReference type="ChEBI" id="CHEBI:87830"/>
        <dbReference type="ChEBI" id="CHEBI:87832"/>
    </reaction>
</comment>
<comment type="cofactor">
    <cofactor evidence="3">
        <name>Zn(2+)</name>
        <dbReference type="ChEBI" id="CHEBI:29105"/>
    </cofactor>
    <text evidence="3">Binds 1 zinc ion per subunit.</text>
</comment>
<dbReference type="GO" id="GO:0017136">
    <property type="term" value="F:histone deacetylase activity, NAD-dependent"/>
    <property type="evidence" value="ECO:0007669"/>
    <property type="project" value="TreeGrafter"/>
</dbReference>
<comment type="function">
    <text evidence="3">NAD-dependent lysine deacetylase and desuccinylase that specifically removes acetyl and succinyl groups on target proteins. Modulates the activities of several proteins which are inactive in their acylated form.</text>
</comment>
<accession>A0A2S5GPX5</accession>
<feature type="binding site" evidence="3">
    <location>
        <position position="287"/>
    </location>
    <ligand>
        <name>NAD(+)</name>
        <dbReference type="ChEBI" id="CHEBI:57540"/>
    </ligand>
</feature>
<keyword evidence="3 4" id="KW-0479">Metal-binding</keyword>
<feature type="active site" description="Proton acceptor" evidence="3 4">
    <location>
        <position position="124"/>
    </location>
</feature>
<evidence type="ECO:0000256" key="2">
    <source>
        <dbReference type="ARBA" id="ARBA00023027"/>
    </source>
</evidence>
<dbReference type="EC" id="2.3.1.286" evidence="3"/>
<dbReference type="PANTHER" id="PTHR11085:SF10">
    <property type="entry name" value="NAD-DEPENDENT PROTEIN DEACYLASE SIRTUIN-5, MITOCHONDRIAL-RELATED"/>
    <property type="match status" value="1"/>
</dbReference>
<dbReference type="InterPro" id="IPR003000">
    <property type="entry name" value="Sirtuin"/>
</dbReference>
<feature type="binding site" evidence="3 4">
    <location>
        <position position="135"/>
    </location>
    <ligand>
        <name>Zn(2+)</name>
        <dbReference type="ChEBI" id="CHEBI:29105"/>
    </ligand>
</feature>
<evidence type="ECO:0000259" key="5">
    <source>
        <dbReference type="PROSITE" id="PS50305"/>
    </source>
</evidence>
<dbReference type="InterPro" id="IPR050134">
    <property type="entry name" value="NAD-dep_sirtuin_deacylases"/>
</dbReference>
<gene>
    <name evidence="3" type="primary">cobB</name>
    <name evidence="6" type="ORF">C4E15_16145</name>
</gene>
<dbReference type="CDD" id="cd01412">
    <property type="entry name" value="SIRT5_Af1_CobB"/>
    <property type="match status" value="1"/>
</dbReference>
<feature type="binding site" evidence="3 4">
    <location>
        <position position="132"/>
    </location>
    <ligand>
        <name>Zn(2+)</name>
        <dbReference type="ChEBI" id="CHEBI:29105"/>
    </ligand>
</feature>
<comment type="caution">
    <text evidence="6">The sequence shown here is derived from an EMBL/GenBank/DDBJ whole genome shotgun (WGS) entry which is preliminary data.</text>
</comment>
<dbReference type="Gene3D" id="3.40.50.1220">
    <property type="entry name" value="TPP-binding domain"/>
    <property type="match status" value="1"/>
</dbReference>